<proteinExistence type="inferred from homology"/>
<protein>
    <recommendedName>
        <fullName evidence="3">Asteroid domain-containing protein</fullName>
    </recommendedName>
</protein>
<evidence type="ECO:0000313" key="5">
    <source>
        <dbReference type="Proteomes" id="UP001305647"/>
    </source>
</evidence>
<feature type="region of interest" description="Disordered" evidence="2">
    <location>
        <begin position="563"/>
        <end position="599"/>
    </location>
</feature>
<evidence type="ECO:0000256" key="1">
    <source>
        <dbReference type="ARBA" id="ARBA00007398"/>
    </source>
</evidence>
<feature type="domain" description="Asteroid" evidence="3">
    <location>
        <begin position="145"/>
        <end position="396"/>
    </location>
</feature>
<evidence type="ECO:0000256" key="2">
    <source>
        <dbReference type="SAM" id="MobiDB-lite"/>
    </source>
</evidence>
<reference evidence="4" key="1">
    <citation type="journal article" date="2023" name="Mol. Phylogenet. Evol.">
        <title>Genome-scale phylogeny and comparative genomics of the fungal order Sordariales.</title>
        <authorList>
            <person name="Hensen N."/>
            <person name="Bonometti L."/>
            <person name="Westerberg I."/>
            <person name="Brannstrom I.O."/>
            <person name="Guillou S."/>
            <person name="Cros-Aarteil S."/>
            <person name="Calhoun S."/>
            <person name="Haridas S."/>
            <person name="Kuo A."/>
            <person name="Mondo S."/>
            <person name="Pangilinan J."/>
            <person name="Riley R."/>
            <person name="LaButti K."/>
            <person name="Andreopoulos B."/>
            <person name="Lipzen A."/>
            <person name="Chen C."/>
            <person name="Yan M."/>
            <person name="Daum C."/>
            <person name="Ng V."/>
            <person name="Clum A."/>
            <person name="Steindorff A."/>
            <person name="Ohm R.A."/>
            <person name="Martin F."/>
            <person name="Silar P."/>
            <person name="Natvig D.O."/>
            <person name="Lalanne C."/>
            <person name="Gautier V."/>
            <person name="Ament-Velasquez S.L."/>
            <person name="Kruys A."/>
            <person name="Hutchinson M.I."/>
            <person name="Powell A.J."/>
            <person name="Barry K."/>
            <person name="Miller A.N."/>
            <person name="Grigoriev I.V."/>
            <person name="Debuchy R."/>
            <person name="Gladieux P."/>
            <person name="Hiltunen Thoren M."/>
            <person name="Johannesson H."/>
        </authorList>
    </citation>
    <scope>NUCLEOTIDE SEQUENCE</scope>
    <source>
        <strain evidence="4">CBS 757.83</strain>
    </source>
</reference>
<reference evidence="4" key="2">
    <citation type="submission" date="2023-05" db="EMBL/GenBank/DDBJ databases">
        <authorList>
            <consortium name="Lawrence Berkeley National Laboratory"/>
            <person name="Steindorff A."/>
            <person name="Hensen N."/>
            <person name="Bonometti L."/>
            <person name="Westerberg I."/>
            <person name="Brannstrom I.O."/>
            <person name="Guillou S."/>
            <person name="Cros-Aarteil S."/>
            <person name="Calhoun S."/>
            <person name="Haridas S."/>
            <person name="Kuo A."/>
            <person name="Mondo S."/>
            <person name="Pangilinan J."/>
            <person name="Riley R."/>
            <person name="Labutti K."/>
            <person name="Andreopoulos B."/>
            <person name="Lipzen A."/>
            <person name="Chen C."/>
            <person name="Yanf M."/>
            <person name="Daum C."/>
            <person name="Ng V."/>
            <person name="Clum A."/>
            <person name="Ohm R."/>
            <person name="Martin F."/>
            <person name="Silar P."/>
            <person name="Natvig D."/>
            <person name="Lalanne C."/>
            <person name="Gautier V."/>
            <person name="Ament-Velasquez S.L."/>
            <person name="Kruys A."/>
            <person name="Hutchinson M.I."/>
            <person name="Powell A.J."/>
            <person name="Barry K."/>
            <person name="Miller A.N."/>
            <person name="Grigoriev I.V."/>
            <person name="Debuchy R."/>
            <person name="Gladieux P."/>
            <person name="Thoren M.H."/>
            <person name="Johannesson H."/>
        </authorList>
    </citation>
    <scope>NUCLEOTIDE SEQUENCE</scope>
    <source>
        <strain evidence="4">CBS 757.83</strain>
    </source>
</reference>
<dbReference type="AlphaFoldDB" id="A0AAN6T4H4"/>
<dbReference type="SUPFAM" id="SSF88723">
    <property type="entry name" value="PIN domain-like"/>
    <property type="match status" value="1"/>
</dbReference>
<dbReference type="Pfam" id="PF12813">
    <property type="entry name" value="XPG_I_2"/>
    <property type="match status" value="1"/>
</dbReference>
<evidence type="ECO:0000313" key="4">
    <source>
        <dbReference type="EMBL" id="KAK4103754.1"/>
    </source>
</evidence>
<sequence>MGIPQLKRHLEPYAERAPVEPGSAVLDGPALAYHVLNLCSQTARSSSPSEQPSYERLGKTAIAWLHRIQACGLSVSAIYFDSYLPGSKRPERIQRLIKSSRDLIKYHSAFLAGVPKANPRHATDAVVDLFPSAWPTEKQAKPPPPAFLVPAVIDALRDSPEFGFLVKLAPGEADGFCAQHVRQHGGTVITSDSDLLVHDLGEAGGVVFFADIDADMENQKLIAPQYRPVDLCRRLSLNPEGGLQQLAFEVSRDPHLTVQQAVERVKRSEAVSASGVEYSDFIEQYLSPELASKLEKDPTTKLDPRTSELVLRSLRVSGDVTPVGEIDPAAQDGSEHSLEMYLPFLLDCPSRTSAWEASKPVRELVYAALQPIRGSRIPSVSEMRRLQSISSGLKVDVPPISEVDERGAALLALLGRIEASLSRPELAWIVLAIYQDITMTVERGRGHALSLEVLAQDARGQLDTSSWDFLHFLAQIQATCYSLRMLRQILDFSGHHIGPPSSTMSELTKSLSRLPSLPDLPSPRNFAQSIASVREAGGLSCLKKLSEEYEDILPQIEAVLKPESKKASKKRNAVAPGQGNVRVRPRSSNPFDLLPRGDE</sequence>
<dbReference type="PANTHER" id="PTHR15665">
    <property type="entry name" value="ASTEROID PROTEIN"/>
    <property type="match status" value="1"/>
</dbReference>
<dbReference type="EMBL" id="MU863628">
    <property type="protein sequence ID" value="KAK4103754.1"/>
    <property type="molecule type" value="Genomic_DNA"/>
</dbReference>
<dbReference type="InterPro" id="IPR026832">
    <property type="entry name" value="Asteroid"/>
</dbReference>
<dbReference type="Proteomes" id="UP001305647">
    <property type="component" value="Unassembled WGS sequence"/>
</dbReference>
<dbReference type="InterPro" id="IPR039436">
    <property type="entry name" value="Asteroid_dom"/>
</dbReference>
<organism evidence="4 5">
    <name type="scientific">Parathielavia hyrcaniae</name>
    <dbReference type="NCBI Taxonomy" id="113614"/>
    <lineage>
        <taxon>Eukaryota</taxon>
        <taxon>Fungi</taxon>
        <taxon>Dikarya</taxon>
        <taxon>Ascomycota</taxon>
        <taxon>Pezizomycotina</taxon>
        <taxon>Sordariomycetes</taxon>
        <taxon>Sordariomycetidae</taxon>
        <taxon>Sordariales</taxon>
        <taxon>Chaetomiaceae</taxon>
        <taxon>Parathielavia</taxon>
    </lineage>
</organism>
<name>A0AAN6T4H4_9PEZI</name>
<keyword evidence="5" id="KW-1185">Reference proteome</keyword>
<dbReference type="PANTHER" id="PTHR15665:SF1">
    <property type="entry name" value="PROTEIN ASTEROID HOMOLOG 1"/>
    <property type="match status" value="1"/>
</dbReference>
<evidence type="ECO:0000259" key="3">
    <source>
        <dbReference type="Pfam" id="PF12813"/>
    </source>
</evidence>
<comment type="caution">
    <text evidence="4">The sequence shown here is derived from an EMBL/GenBank/DDBJ whole genome shotgun (WGS) entry which is preliminary data.</text>
</comment>
<gene>
    <name evidence="4" type="ORF">N658DRAFT_445199</name>
</gene>
<comment type="similarity">
    <text evidence="1">Belongs to the asteroid family.</text>
</comment>
<dbReference type="Gene3D" id="3.40.50.1010">
    <property type="entry name" value="5'-nuclease"/>
    <property type="match status" value="1"/>
</dbReference>
<dbReference type="InterPro" id="IPR029060">
    <property type="entry name" value="PIN-like_dom_sf"/>
</dbReference>
<accession>A0AAN6T4H4</accession>